<keyword evidence="1" id="KW-1133">Transmembrane helix</keyword>
<protein>
    <submittedName>
        <fullName evidence="2">Uncharacterized protein</fullName>
    </submittedName>
</protein>
<keyword evidence="1" id="KW-0472">Membrane</keyword>
<evidence type="ECO:0000256" key="1">
    <source>
        <dbReference type="SAM" id="Phobius"/>
    </source>
</evidence>
<dbReference type="Proteomes" id="UP000004892">
    <property type="component" value="Unassembled WGS sequence"/>
</dbReference>
<reference evidence="2 3" key="1">
    <citation type="submission" date="2012-01" db="EMBL/GenBank/DDBJ databases">
        <title>The Genome Sequence of Odoribacter laneus YIT 12061.</title>
        <authorList>
            <consortium name="The Broad Institute Genome Sequencing Platform"/>
            <person name="Earl A."/>
            <person name="Ward D."/>
            <person name="Feldgarden M."/>
            <person name="Gevers D."/>
            <person name="Morotomi M."/>
            <person name="Young S.K."/>
            <person name="Zeng Q."/>
            <person name="Gargeya S."/>
            <person name="Fitzgerald M."/>
            <person name="Haas B."/>
            <person name="Abouelleil A."/>
            <person name="Alvarado L."/>
            <person name="Arachchi H.M."/>
            <person name="Berlin A."/>
            <person name="Chapman S.B."/>
            <person name="Gearin G."/>
            <person name="Goldberg J."/>
            <person name="Griggs A."/>
            <person name="Gujja S."/>
            <person name="Hansen M."/>
            <person name="Heiman D."/>
            <person name="Howarth C."/>
            <person name="Larimer J."/>
            <person name="Lui A."/>
            <person name="MacDonald P.J.P."/>
            <person name="McCowen C."/>
            <person name="Montmayeur A."/>
            <person name="Murphy C."/>
            <person name="Neiman D."/>
            <person name="Pearson M."/>
            <person name="Priest M."/>
            <person name="Roberts A."/>
            <person name="Saif S."/>
            <person name="Shea T."/>
            <person name="Sisk P."/>
            <person name="Stolte C."/>
            <person name="Sykes S."/>
            <person name="Wortman J."/>
            <person name="Nusbaum C."/>
            <person name="Birren B."/>
        </authorList>
    </citation>
    <scope>NUCLEOTIDE SEQUENCE [LARGE SCALE GENOMIC DNA]</scope>
    <source>
        <strain evidence="2 3">YIT 12061</strain>
    </source>
</reference>
<comment type="caution">
    <text evidence="2">The sequence shown here is derived from an EMBL/GenBank/DDBJ whole genome shotgun (WGS) entry which is preliminary data.</text>
</comment>
<accession>H1DI72</accession>
<dbReference type="HOGENOM" id="CLU_100191_0_0_10"/>
<name>H1DI72_9BACT</name>
<evidence type="ECO:0000313" key="2">
    <source>
        <dbReference type="EMBL" id="EHP46484.1"/>
    </source>
</evidence>
<sequence length="242" mass="28226">MENMKKLNDLVTWKIGDYALQLSVVILGVLITFGGGNMLNKRAKAKEITNAMELIKIELETNRKSIQEIGKTLAIEQKASRYALRFENNLSKASNDSLEIYLSYPFLINNFRAKTDALEMFKMSSLAPQVHDKKLILQIIKTYNEIIIVEDIVKWYYDLKTQYMNDMKTERDFLYKEDKLLREGVKKNIQQIWQFRLTSFPVHNVLTFISGARDFKKGFPEVETLLNETIQMIEERQGPRGN</sequence>
<keyword evidence="1" id="KW-0812">Transmembrane</keyword>
<evidence type="ECO:0000313" key="3">
    <source>
        <dbReference type="Proteomes" id="UP000004892"/>
    </source>
</evidence>
<keyword evidence="3" id="KW-1185">Reference proteome</keyword>
<dbReference type="eggNOG" id="ENOG50312N5">
    <property type="taxonomic scope" value="Bacteria"/>
</dbReference>
<gene>
    <name evidence="2" type="ORF">HMPREF9449_02101</name>
</gene>
<feature type="transmembrane region" description="Helical" evidence="1">
    <location>
        <begin position="20"/>
        <end position="39"/>
    </location>
</feature>
<dbReference type="EMBL" id="ADMC01000025">
    <property type="protein sequence ID" value="EHP46484.1"/>
    <property type="molecule type" value="Genomic_DNA"/>
</dbReference>
<dbReference type="PATRIC" id="fig|742817.3.peg.2245"/>
<proteinExistence type="predicted"/>
<organism evidence="2 3">
    <name type="scientific">Odoribacter laneus YIT 12061</name>
    <dbReference type="NCBI Taxonomy" id="742817"/>
    <lineage>
        <taxon>Bacteria</taxon>
        <taxon>Pseudomonadati</taxon>
        <taxon>Bacteroidota</taxon>
        <taxon>Bacteroidia</taxon>
        <taxon>Bacteroidales</taxon>
        <taxon>Odoribacteraceae</taxon>
        <taxon>Odoribacter</taxon>
    </lineage>
</organism>
<dbReference type="AlphaFoldDB" id="H1DI72"/>